<evidence type="ECO:0000313" key="4">
    <source>
        <dbReference type="Proteomes" id="UP000475532"/>
    </source>
</evidence>
<feature type="domain" description="DUF397" evidence="2">
    <location>
        <begin position="9"/>
        <end position="61"/>
    </location>
</feature>
<protein>
    <submittedName>
        <fullName evidence="3">DUF397 domain-containing protein</fullName>
    </submittedName>
</protein>
<comment type="caution">
    <text evidence="3">The sequence shown here is derived from an EMBL/GenBank/DDBJ whole genome shotgun (WGS) entry which is preliminary data.</text>
</comment>
<dbReference type="EMBL" id="JAAGLI010001002">
    <property type="protein sequence ID" value="NEA28137.1"/>
    <property type="molecule type" value="Genomic_DNA"/>
</dbReference>
<evidence type="ECO:0000259" key="2">
    <source>
        <dbReference type="Pfam" id="PF04149"/>
    </source>
</evidence>
<dbReference type="AlphaFoldDB" id="A0A6L9QRL2"/>
<proteinExistence type="predicted"/>
<feature type="region of interest" description="Disordered" evidence="1">
    <location>
        <begin position="1"/>
        <end position="20"/>
    </location>
</feature>
<dbReference type="Pfam" id="PF04149">
    <property type="entry name" value="DUF397"/>
    <property type="match status" value="1"/>
</dbReference>
<organism evidence="3 4">
    <name type="scientific">Actinomadura bangladeshensis</name>
    <dbReference type="NCBI Taxonomy" id="453573"/>
    <lineage>
        <taxon>Bacteria</taxon>
        <taxon>Bacillati</taxon>
        <taxon>Actinomycetota</taxon>
        <taxon>Actinomycetes</taxon>
        <taxon>Streptosporangiales</taxon>
        <taxon>Thermomonosporaceae</taxon>
        <taxon>Actinomadura</taxon>
    </lineage>
</organism>
<evidence type="ECO:0000313" key="3">
    <source>
        <dbReference type="EMBL" id="NEA28137.1"/>
    </source>
</evidence>
<dbReference type="RefSeq" id="WP_163062649.1">
    <property type="nucleotide sequence ID" value="NZ_JAAGLI010001002.1"/>
</dbReference>
<accession>A0A6L9QRL2</accession>
<reference evidence="3 4" key="1">
    <citation type="submission" date="2020-01" db="EMBL/GenBank/DDBJ databases">
        <title>Insect and environment-associated Actinomycetes.</title>
        <authorList>
            <person name="Currrie C."/>
            <person name="Chevrette M."/>
            <person name="Carlson C."/>
            <person name="Stubbendieck R."/>
            <person name="Wendt-Pienkowski E."/>
        </authorList>
    </citation>
    <scope>NUCLEOTIDE SEQUENCE [LARGE SCALE GENOMIC DNA]</scope>
    <source>
        <strain evidence="3 4">SID10258</strain>
    </source>
</reference>
<dbReference type="Proteomes" id="UP000475532">
    <property type="component" value="Unassembled WGS sequence"/>
</dbReference>
<gene>
    <name evidence="3" type="ORF">G3I70_37410</name>
</gene>
<evidence type="ECO:0000256" key="1">
    <source>
        <dbReference type="SAM" id="MobiDB-lite"/>
    </source>
</evidence>
<dbReference type="InterPro" id="IPR007278">
    <property type="entry name" value="DUF397"/>
</dbReference>
<sequence>MTDLDPSGAVWRKSRRSNNGGNCVEVADLVAKVGVRDSKVPDAGHVSFSPQDWTAFVTDIRDGRYDLP</sequence>
<name>A0A6L9QRL2_9ACTN</name>